<dbReference type="AlphaFoldDB" id="A0A7J9C8H2"/>
<gene>
    <name evidence="1" type="ORF">Gogos_007339</name>
</gene>
<dbReference type="Proteomes" id="UP000593579">
    <property type="component" value="Unassembled WGS sequence"/>
</dbReference>
<comment type="caution">
    <text evidence="1">The sequence shown here is derived from an EMBL/GenBank/DDBJ whole genome shotgun (WGS) entry which is preliminary data.</text>
</comment>
<name>A0A7J9C8H2_GOSGO</name>
<dbReference type="InterPro" id="IPR001611">
    <property type="entry name" value="Leu-rich_rpt"/>
</dbReference>
<sequence>MPFSDLNALKYLEELRLSGNGVTGFAPSQAELRLMNLRVVDLSDNLFNNTILSSLAGLSNLKTLSLWN</sequence>
<evidence type="ECO:0000313" key="2">
    <source>
        <dbReference type="Proteomes" id="UP000593579"/>
    </source>
</evidence>
<dbReference type="Gene3D" id="3.80.10.10">
    <property type="entry name" value="Ribonuclease Inhibitor"/>
    <property type="match status" value="1"/>
</dbReference>
<feature type="non-terminal residue" evidence="1">
    <location>
        <position position="68"/>
    </location>
</feature>
<evidence type="ECO:0008006" key="3">
    <source>
        <dbReference type="Google" id="ProtNLM"/>
    </source>
</evidence>
<organism evidence="1 2">
    <name type="scientific">Gossypium gossypioides</name>
    <name type="common">Mexican cotton</name>
    <name type="synonym">Selera gossypioides</name>
    <dbReference type="NCBI Taxonomy" id="34282"/>
    <lineage>
        <taxon>Eukaryota</taxon>
        <taxon>Viridiplantae</taxon>
        <taxon>Streptophyta</taxon>
        <taxon>Embryophyta</taxon>
        <taxon>Tracheophyta</taxon>
        <taxon>Spermatophyta</taxon>
        <taxon>Magnoliopsida</taxon>
        <taxon>eudicotyledons</taxon>
        <taxon>Gunneridae</taxon>
        <taxon>Pentapetalae</taxon>
        <taxon>rosids</taxon>
        <taxon>malvids</taxon>
        <taxon>Malvales</taxon>
        <taxon>Malvaceae</taxon>
        <taxon>Malvoideae</taxon>
        <taxon>Gossypium</taxon>
    </lineage>
</organism>
<dbReference type="InterPro" id="IPR032675">
    <property type="entry name" value="LRR_dom_sf"/>
</dbReference>
<reference evidence="1 2" key="1">
    <citation type="journal article" date="2019" name="Genome Biol. Evol.">
        <title>Insights into the evolution of the New World diploid cottons (Gossypium, subgenus Houzingenia) based on genome sequencing.</title>
        <authorList>
            <person name="Grover C.E."/>
            <person name="Arick M.A. 2nd"/>
            <person name="Thrash A."/>
            <person name="Conover J.L."/>
            <person name="Sanders W.S."/>
            <person name="Peterson D.G."/>
            <person name="Frelichowski J.E."/>
            <person name="Scheffler J.A."/>
            <person name="Scheffler B.E."/>
            <person name="Wendel J.F."/>
        </authorList>
    </citation>
    <scope>NUCLEOTIDE SEQUENCE [LARGE SCALE GENOMIC DNA]</scope>
    <source>
        <strain evidence="1">5</strain>
        <tissue evidence="1">Leaf</tissue>
    </source>
</reference>
<keyword evidence="2" id="KW-1185">Reference proteome</keyword>
<evidence type="ECO:0000313" key="1">
    <source>
        <dbReference type="EMBL" id="MBA0744726.1"/>
    </source>
</evidence>
<dbReference type="EMBL" id="JABEZY010000009">
    <property type="protein sequence ID" value="MBA0744726.1"/>
    <property type="molecule type" value="Genomic_DNA"/>
</dbReference>
<accession>A0A7J9C8H2</accession>
<protein>
    <recommendedName>
        <fullName evidence="3">Leucine-rich repeat-containing N-terminal plant-type domain-containing protein</fullName>
    </recommendedName>
</protein>
<dbReference type="SUPFAM" id="SSF52047">
    <property type="entry name" value="RNI-like"/>
    <property type="match status" value="1"/>
</dbReference>
<dbReference type="Pfam" id="PF00560">
    <property type="entry name" value="LRR_1"/>
    <property type="match status" value="2"/>
</dbReference>
<dbReference type="OrthoDB" id="1535298at2759"/>
<proteinExistence type="predicted"/>